<name>X1PZV8_9ZZZZ</name>
<proteinExistence type="predicted"/>
<reference evidence="2" key="1">
    <citation type="journal article" date="2014" name="Front. Microbiol.">
        <title>High frequency of phylogenetically diverse reductive dehalogenase-homologous genes in deep subseafloor sedimentary metagenomes.</title>
        <authorList>
            <person name="Kawai M."/>
            <person name="Futagami T."/>
            <person name="Toyoda A."/>
            <person name="Takaki Y."/>
            <person name="Nishi S."/>
            <person name="Hori S."/>
            <person name="Arai W."/>
            <person name="Tsubouchi T."/>
            <person name="Morono Y."/>
            <person name="Uchiyama I."/>
            <person name="Ito T."/>
            <person name="Fujiyama A."/>
            <person name="Inagaki F."/>
            <person name="Takami H."/>
        </authorList>
    </citation>
    <scope>NUCLEOTIDE SEQUENCE</scope>
    <source>
        <strain evidence="2">Expedition CK06-06</strain>
    </source>
</reference>
<organism evidence="2">
    <name type="scientific">marine sediment metagenome</name>
    <dbReference type="NCBI Taxonomy" id="412755"/>
    <lineage>
        <taxon>unclassified sequences</taxon>
        <taxon>metagenomes</taxon>
        <taxon>ecological metagenomes</taxon>
    </lineage>
</organism>
<feature type="transmembrane region" description="Helical" evidence="1">
    <location>
        <begin position="96"/>
        <end position="122"/>
    </location>
</feature>
<sequence>METEDKTDRKIKLYDLLPIMDKEKATKFLIYGLLVAIIFGTILMISKSISDNAYTWFLIENQQNEMNYMQGLYGYNDYVEKLARTELLYYWMDFQVVIVGNIAKIGVNIGLFFIVVAFFSFALNDQFDEKSRRIYLILASAILFVIMVTTFFAQISVQIS</sequence>
<keyword evidence="1" id="KW-0812">Transmembrane</keyword>
<protein>
    <submittedName>
        <fullName evidence="2">Uncharacterized protein</fullName>
    </submittedName>
</protein>
<comment type="caution">
    <text evidence="2">The sequence shown here is derived from an EMBL/GenBank/DDBJ whole genome shotgun (WGS) entry which is preliminary data.</text>
</comment>
<accession>X1PZV8</accession>
<dbReference type="EMBL" id="BARW01001629">
    <property type="protein sequence ID" value="GAI61847.1"/>
    <property type="molecule type" value="Genomic_DNA"/>
</dbReference>
<evidence type="ECO:0000313" key="2">
    <source>
        <dbReference type="EMBL" id="GAI61847.1"/>
    </source>
</evidence>
<keyword evidence="1" id="KW-0472">Membrane</keyword>
<dbReference type="AlphaFoldDB" id="X1PZV8"/>
<keyword evidence="1" id="KW-1133">Transmembrane helix</keyword>
<feature type="transmembrane region" description="Helical" evidence="1">
    <location>
        <begin position="134"/>
        <end position="157"/>
    </location>
</feature>
<evidence type="ECO:0000256" key="1">
    <source>
        <dbReference type="SAM" id="Phobius"/>
    </source>
</evidence>
<gene>
    <name evidence="2" type="ORF">S12H4_05045</name>
</gene>
<feature type="transmembrane region" description="Helical" evidence="1">
    <location>
        <begin position="28"/>
        <end position="46"/>
    </location>
</feature>